<feature type="transmembrane region" description="Helical" evidence="6">
    <location>
        <begin position="313"/>
        <end position="333"/>
    </location>
</feature>
<feature type="transmembrane region" description="Helical" evidence="6">
    <location>
        <begin position="223"/>
        <end position="245"/>
    </location>
</feature>
<dbReference type="CDD" id="cd17324">
    <property type="entry name" value="MFS_NepI_like"/>
    <property type="match status" value="1"/>
</dbReference>
<feature type="transmembrane region" description="Helical" evidence="6">
    <location>
        <begin position="152"/>
        <end position="173"/>
    </location>
</feature>
<dbReference type="PANTHER" id="PTHR43124">
    <property type="entry name" value="PURINE EFFLUX PUMP PBUE"/>
    <property type="match status" value="1"/>
</dbReference>
<keyword evidence="2" id="KW-1003">Cell membrane</keyword>
<feature type="transmembrane region" description="Helical" evidence="6">
    <location>
        <begin position="179"/>
        <end position="199"/>
    </location>
</feature>
<feature type="transmembrane region" description="Helical" evidence="6">
    <location>
        <begin position="257"/>
        <end position="276"/>
    </location>
</feature>
<dbReference type="SUPFAM" id="SSF103473">
    <property type="entry name" value="MFS general substrate transporter"/>
    <property type="match status" value="1"/>
</dbReference>
<feature type="transmembrane region" description="Helical" evidence="6">
    <location>
        <begin position="24"/>
        <end position="48"/>
    </location>
</feature>
<dbReference type="PROSITE" id="PS50850">
    <property type="entry name" value="MFS"/>
    <property type="match status" value="1"/>
</dbReference>
<dbReference type="InterPro" id="IPR011701">
    <property type="entry name" value="MFS"/>
</dbReference>
<accession>A0ABY3EQS5</accession>
<comment type="caution">
    <text evidence="8">The sequence shown here is derived from an EMBL/GenBank/DDBJ whole genome shotgun (WGS) entry which is preliminary data.</text>
</comment>
<evidence type="ECO:0000256" key="3">
    <source>
        <dbReference type="ARBA" id="ARBA00022692"/>
    </source>
</evidence>
<keyword evidence="4 6" id="KW-1133">Transmembrane helix</keyword>
<keyword evidence="3 6" id="KW-0812">Transmembrane</keyword>
<evidence type="ECO:0000313" key="8">
    <source>
        <dbReference type="EMBL" id="TSP13322.1"/>
    </source>
</evidence>
<dbReference type="EMBL" id="VCIZ01000003">
    <property type="protein sequence ID" value="TSP13322.1"/>
    <property type="molecule type" value="Genomic_DNA"/>
</dbReference>
<feature type="transmembrane region" description="Helical" evidence="6">
    <location>
        <begin position="91"/>
        <end position="110"/>
    </location>
</feature>
<name>A0ABY3EQS5_9BURK</name>
<dbReference type="Proteomes" id="UP000318943">
    <property type="component" value="Unassembled WGS sequence"/>
</dbReference>
<dbReference type="InterPro" id="IPR050189">
    <property type="entry name" value="MFS_Efflux_Transporters"/>
</dbReference>
<gene>
    <name evidence="8" type="ORF">FGG12_06630</name>
</gene>
<feature type="domain" description="Major facilitator superfamily (MFS) profile" evidence="7">
    <location>
        <begin position="25"/>
        <end position="401"/>
    </location>
</feature>
<feature type="transmembrane region" description="Helical" evidence="6">
    <location>
        <begin position="54"/>
        <end position="79"/>
    </location>
</feature>
<dbReference type="InterPro" id="IPR020846">
    <property type="entry name" value="MFS_dom"/>
</dbReference>
<evidence type="ECO:0000256" key="2">
    <source>
        <dbReference type="ARBA" id="ARBA00022475"/>
    </source>
</evidence>
<sequence length="417" mass="42489">MAAPLPSSPSTPTPAPGPSSRMPVALYALTAGSFGIGCAEFVIMGLLLQVSADLGVTIAAAGMLVSGYALGVFAGAPILTLLTRRMPRKAVLLVLMAIYTIGNAACALAPDYTTLMIARVVPSLTHGTFFGVGAVVATGLVPANRRASAISVMFSGLTLATLLGMPAGAWLGLHFGWRSTFWAMTVVGLASLAVIALLVQRSRDDTAPARLADELRTIARPQVLLGLLMTVLQSVGIFAVITYVQPLLTRVSGYGEAAVSPILLLFGGGMIIGNILGGRMADRRPTGALLGSLAALTVVLAAMTLALHQPVAVVAFVGVLGVAAFTTVSPLQLRVLRHAHGAGQNLASSFNIAAFNLGNGIGAWLGGVVVDHGPGLTALPWIAALAPLAALGIALLAVRAERRGDDGQSAGLAPEAY</sequence>
<dbReference type="Pfam" id="PF07690">
    <property type="entry name" value="MFS_1"/>
    <property type="match status" value="1"/>
</dbReference>
<evidence type="ECO:0000313" key="9">
    <source>
        <dbReference type="Proteomes" id="UP000318943"/>
    </source>
</evidence>
<evidence type="ECO:0000256" key="4">
    <source>
        <dbReference type="ARBA" id="ARBA00022989"/>
    </source>
</evidence>
<comment type="subcellular location">
    <subcellularLocation>
        <location evidence="1">Cell membrane</location>
        <topology evidence="1">Multi-pass membrane protein</topology>
    </subcellularLocation>
</comment>
<evidence type="ECO:0000256" key="6">
    <source>
        <dbReference type="SAM" id="Phobius"/>
    </source>
</evidence>
<protein>
    <submittedName>
        <fullName evidence="8">MFS transporter</fullName>
    </submittedName>
</protein>
<evidence type="ECO:0000256" key="5">
    <source>
        <dbReference type="ARBA" id="ARBA00023136"/>
    </source>
</evidence>
<dbReference type="Gene3D" id="1.20.1250.20">
    <property type="entry name" value="MFS general substrate transporter like domains"/>
    <property type="match status" value="1"/>
</dbReference>
<evidence type="ECO:0000256" key="1">
    <source>
        <dbReference type="ARBA" id="ARBA00004651"/>
    </source>
</evidence>
<keyword evidence="9" id="KW-1185">Reference proteome</keyword>
<feature type="transmembrane region" description="Helical" evidence="6">
    <location>
        <begin position="378"/>
        <end position="398"/>
    </location>
</feature>
<feature type="transmembrane region" description="Helical" evidence="6">
    <location>
        <begin position="288"/>
        <end position="307"/>
    </location>
</feature>
<feature type="transmembrane region" description="Helical" evidence="6">
    <location>
        <begin position="116"/>
        <end position="140"/>
    </location>
</feature>
<reference evidence="8 9" key="1">
    <citation type="submission" date="2019-05" db="EMBL/GenBank/DDBJ databases">
        <title>Whole genome sequence analysis of Cupriavidus campinensis S14E4C strain.</title>
        <authorList>
            <person name="Abbaszade G."/>
            <person name="Szabo A."/>
            <person name="Toumi M."/>
            <person name="Toth E."/>
        </authorList>
    </citation>
    <scope>NUCLEOTIDE SEQUENCE [LARGE SCALE GENOMIC DNA]</scope>
    <source>
        <strain evidence="8 9">S14E4C</strain>
    </source>
</reference>
<dbReference type="InterPro" id="IPR036259">
    <property type="entry name" value="MFS_trans_sf"/>
</dbReference>
<feature type="transmembrane region" description="Helical" evidence="6">
    <location>
        <begin position="345"/>
        <end position="366"/>
    </location>
</feature>
<evidence type="ECO:0000259" key="7">
    <source>
        <dbReference type="PROSITE" id="PS50850"/>
    </source>
</evidence>
<organism evidence="8 9">
    <name type="scientific">Cupriavidus campinensis</name>
    <dbReference type="NCBI Taxonomy" id="151783"/>
    <lineage>
        <taxon>Bacteria</taxon>
        <taxon>Pseudomonadati</taxon>
        <taxon>Pseudomonadota</taxon>
        <taxon>Betaproteobacteria</taxon>
        <taxon>Burkholderiales</taxon>
        <taxon>Burkholderiaceae</taxon>
        <taxon>Cupriavidus</taxon>
    </lineage>
</organism>
<keyword evidence="5 6" id="KW-0472">Membrane</keyword>
<dbReference type="PANTHER" id="PTHR43124:SF8">
    <property type="entry name" value="INNER MEMBRANE TRANSPORT PROTEIN YDHP"/>
    <property type="match status" value="1"/>
</dbReference>
<proteinExistence type="predicted"/>